<sequence>MQFHVTDQALKEIKTLQIPSTKGIRVKAELAAG</sequence>
<dbReference type="AlphaFoldDB" id="A0A4V6NZ01"/>
<accession>A0A4V6NZ01</accession>
<gene>
    <name evidence="1" type="ORF">EDD72_106109</name>
</gene>
<reference evidence="1 2" key="1">
    <citation type="submission" date="2019-03" db="EMBL/GenBank/DDBJ databases">
        <title>Genomic Encyclopedia of Type Strains, Phase IV (KMG-IV): sequencing the most valuable type-strain genomes for metagenomic binning, comparative biology and taxonomic classification.</title>
        <authorList>
            <person name="Goeker M."/>
        </authorList>
    </citation>
    <scope>NUCLEOTIDE SEQUENCE [LARGE SCALE GENOMIC DNA]</scope>
    <source>
        <strain evidence="1 2">DSM 23802</strain>
    </source>
</reference>
<name>A0A4V6NZ01_9BACI</name>
<dbReference type="EMBL" id="SMAB01000006">
    <property type="protein sequence ID" value="TCS83181.1"/>
    <property type="molecule type" value="Genomic_DNA"/>
</dbReference>
<comment type="caution">
    <text evidence="1">The sequence shown here is derived from an EMBL/GenBank/DDBJ whole genome shotgun (WGS) entry which is preliminary data.</text>
</comment>
<proteinExistence type="predicted"/>
<dbReference type="Proteomes" id="UP000295788">
    <property type="component" value="Unassembled WGS sequence"/>
</dbReference>
<protein>
    <submittedName>
        <fullName evidence="1">Uncharacterized protein</fullName>
    </submittedName>
</protein>
<evidence type="ECO:0000313" key="1">
    <source>
        <dbReference type="EMBL" id="TCS83181.1"/>
    </source>
</evidence>
<organism evidence="1 2">
    <name type="scientific">Tepidibacillus fermentans</name>
    <dbReference type="NCBI Taxonomy" id="1281767"/>
    <lineage>
        <taxon>Bacteria</taxon>
        <taxon>Bacillati</taxon>
        <taxon>Bacillota</taxon>
        <taxon>Bacilli</taxon>
        <taxon>Bacillales</taxon>
        <taxon>Bacillaceae</taxon>
        <taxon>Tepidibacillus</taxon>
    </lineage>
</organism>
<evidence type="ECO:0000313" key="2">
    <source>
        <dbReference type="Proteomes" id="UP000295788"/>
    </source>
</evidence>
<keyword evidence="2" id="KW-1185">Reference proteome</keyword>